<evidence type="ECO:0000256" key="6">
    <source>
        <dbReference type="ARBA" id="ARBA00022679"/>
    </source>
</evidence>
<feature type="domain" description="Protein kinase" evidence="19">
    <location>
        <begin position="704"/>
        <end position="992"/>
    </location>
</feature>
<evidence type="ECO:0000256" key="9">
    <source>
        <dbReference type="ARBA" id="ARBA00022741"/>
    </source>
</evidence>
<dbReference type="EMBL" id="SWLB01000009">
    <property type="protein sequence ID" value="KAF3334307.1"/>
    <property type="molecule type" value="Genomic_DNA"/>
</dbReference>
<evidence type="ECO:0000256" key="17">
    <source>
        <dbReference type="PROSITE-ProRule" id="PRU10141"/>
    </source>
</evidence>
<dbReference type="InterPro" id="IPR011009">
    <property type="entry name" value="Kinase-like_dom_sf"/>
</dbReference>
<organism evidence="20 21">
    <name type="scientific">Carex littledalei</name>
    <dbReference type="NCBI Taxonomy" id="544730"/>
    <lineage>
        <taxon>Eukaryota</taxon>
        <taxon>Viridiplantae</taxon>
        <taxon>Streptophyta</taxon>
        <taxon>Embryophyta</taxon>
        <taxon>Tracheophyta</taxon>
        <taxon>Spermatophyta</taxon>
        <taxon>Magnoliopsida</taxon>
        <taxon>Liliopsida</taxon>
        <taxon>Poales</taxon>
        <taxon>Cyperaceae</taxon>
        <taxon>Cyperoideae</taxon>
        <taxon>Cariceae</taxon>
        <taxon>Carex</taxon>
        <taxon>Carex subgen. Euthyceras</taxon>
    </lineage>
</organism>
<evidence type="ECO:0000313" key="20">
    <source>
        <dbReference type="EMBL" id="KAF3334307.1"/>
    </source>
</evidence>
<dbReference type="CDD" id="cd14066">
    <property type="entry name" value="STKc_IRAK"/>
    <property type="match status" value="1"/>
</dbReference>
<dbReference type="InterPro" id="IPR001245">
    <property type="entry name" value="Ser-Thr/Tyr_kinase_cat_dom"/>
</dbReference>
<dbReference type="SMART" id="SM00220">
    <property type="entry name" value="S_TKc"/>
    <property type="match status" value="1"/>
</dbReference>
<keyword evidence="12 18" id="KW-1133">Transmembrane helix</keyword>
<evidence type="ECO:0000256" key="10">
    <source>
        <dbReference type="ARBA" id="ARBA00022777"/>
    </source>
</evidence>
<keyword evidence="11 17" id="KW-0067">ATP-binding</keyword>
<protein>
    <recommendedName>
        <fullName evidence="2">non-specific serine/threonine protein kinase</fullName>
        <ecNumber evidence="2">2.7.11.1</ecNumber>
    </recommendedName>
</protein>
<comment type="subcellular location">
    <subcellularLocation>
        <location evidence="1">Cell membrane</location>
        <topology evidence="1">Single-pass membrane protein</topology>
    </subcellularLocation>
</comment>
<dbReference type="PROSITE" id="PS00107">
    <property type="entry name" value="PROTEIN_KINASE_ATP"/>
    <property type="match status" value="1"/>
</dbReference>
<keyword evidence="6" id="KW-0808">Transferase</keyword>
<dbReference type="SMART" id="SM00369">
    <property type="entry name" value="LRR_TYP"/>
    <property type="match status" value="3"/>
</dbReference>
<feature type="transmembrane region" description="Helical" evidence="18">
    <location>
        <begin position="644"/>
        <end position="666"/>
    </location>
</feature>
<dbReference type="Proteomes" id="UP000623129">
    <property type="component" value="Unassembled WGS sequence"/>
</dbReference>
<dbReference type="OrthoDB" id="1882297at2759"/>
<evidence type="ECO:0000256" key="18">
    <source>
        <dbReference type="SAM" id="Phobius"/>
    </source>
</evidence>
<dbReference type="Pfam" id="PF12819">
    <property type="entry name" value="Malectin_like"/>
    <property type="match status" value="1"/>
</dbReference>
<dbReference type="InterPro" id="IPR032675">
    <property type="entry name" value="LRR_dom_sf"/>
</dbReference>
<dbReference type="InterPro" id="IPR008271">
    <property type="entry name" value="Ser/Thr_kinase_AS"/>
</dbReference>
<dbReference type="PANTHER" id="PTHR45631">
    <property type="entry name" value="OS07G0107800 PROTEIN-RELATED"/>
    <property type="match status" value="1"/>
</dbReference>
<keyword evidence="7 18" id="KW-0812">Transmembrane</keyword>
<evidence type="ECO:0000256" key="12">
    <source>
        <dbReference type="ARBA" id="ARBA00022989"/>
    </source>
</evidence>
<dbReference type="InterPro" id="IPR001611">
    <property type="entry name" value="Leu-rich_rpt"/>
</dbReference>
<dbReference type="Gene3D" id="3.30.200.20">
    <property type="entry name" value="Phosphorylase Kinase, domain 1"/>
    <property type="match status" value="1"/>
</dbReference>
<gene>
    <name evidence="20" type="ORF">FCM35_KLT20911</name>
</gene>
<evidence type="ECO:0000256" key="4">
    <source>
        <dbReference type="ARBA" id="ARBA00022553"/>
    </source>
</evidence>
<keyword evidence="14 20" id="KW-0675">Receptor</keyword>
<evidence type="ECO:0000256" key="5">
    <source>
        <dbReference type="ARBA" id="ARBA00022614"/>
    </source>
</evidence>
<keyword evidence="21" id="KW-1185">Reference proteome</keyword>
<evidence type="ECO:0000256" key="11">
    <source>
        <dbReference type="ARBA" id="ARBA00022840"/>
    </source>
</evidence>
<dbReference type="PROSITE" id="PS00108">
    <property type="entry name" value="PROTEIN_KINASE_ST"/>
    <property type="match status" value="1"/>
</dbReference>
<dbReference type="EC" id="2.7.11.1" evidence="2"/>
<keyword evidence="13 18" id="KW-0472">Membrane</keyword>
<dbReference type="Gene3D" id="3.80.10.10">
    <property type="entry name" value="Ribonuclease Inhibitor"/>
    <property type="match status" value="1"/>
</dbReference>
<accession>A0A833R5K4</accession>
<feature type="binding site" evidence="17">
    <location>
        <position position="732"/>
    </location>
    <ligand>
        <name>ATP</name>
        <dbReference type="ChEBI" id="CHEBI:30616"/>
    </ligand>
</feature>
<evidence type="ECO:0000256" key="7">
    <source>
        <dbReference type="ARBA" id="ARBA00022692"/>
    </source>
</evidence>
<dbReference type="FunFam" id="1.10.510.10:FF:000146">
    <property type="entry name" value="LRR receptor-like serine/threonine-protein kinase IOS1"/>
    <property type="match status" value="1"/>
</dbReference>
<keyword evidence="9 17" id="KW-0547">Nucleotide-binding</keyword>
<comment type="catalytic activity">
    <reaction evidence="15">
        <text>L-threonyl-[protein] + ATP = O-phospho-L-threonyl-[protein] + ADP + H(+)</text>
        <dbReference type="Rhea" id="RHEA:46608"/>
        <dbReference type="Rhea" id="RHEA-COMP:11060"/>
        <dbReference type="Rhea" id="RHEA-COMP:11605"/>
        <dbReference type="ChEBI" id="CHEBI:15378"/>
        <dbReference type="ChEBI" id="CHEBI:30013"/>
        <dbReference type="ChEBI" id="CHEBI:30616"/>
        <dbReference type="ChEBI" id="CHEBI:61977"/>
        <dbReference type="ChEBI" id="CHEBI:456216"/>
        <dbReference type="EC" id="2.7.11.1"/>
    </reaction>
</comment>
<dbReference type="InterPro" id="IPR003591">
    <property type="entry name" value="Leu-rich_rpt_typical-subtyp"/>
</dbReference>
<dbReference type="Pfam" id="PF07714">
    <property type="entry name" value="PK_Tyr_Ser-Thr"/>
    <property type="match status" value="1"/>
</dbReference>
<evidence type="ECO:0000313" key="21">
    <source>
        <dbReference type="Proteomes" id="UP000623129"/>
    </source>
</evidence>
<keyword evidence="8" id="KW-0677">Repeat</keyword>
<dbReference type="GO" id="GO:0005524">
    <property type="term" value="F:ATP binding"/>
    <property type="evidence" value="ECO:0007669"/>
    <property type="project" value="UniProtKB-UniRule"/>
</dbReference>
<dbReference type="InterPro" id="IPR000719">
    <property type="entry name" value="Prot_kinase_dom"/>
</dbReference>
<dbReference type="SUPFAM" id="SSF56112">
    <property type="entry name" value="Protein kinase-like (PK-like)"/>
    <property type="match status" value="1"/>
</dbReference>
<evidence type="ECO:0000256" key="16">
    <source>
        <dbReference type="ARBA" id="ARBA00048679"/>
    </source>
</evidence>
<keyword evidence="5" id="KW-0433">Leucine-rich repeat</keyword>
<name>A0A833R5K4_9POAL</name>
<dbReference type="InterPro" id="IPR024788">
    <property type="entry name" value="Malectin-like_Carb-bd_dom"/>
</dbReference>
<feature type="transmembrane region" description="Helical" evidence="18">
    <location>
        <begin position="359"/>
        <end position="379"/>
    </location>
</feature>
<dbReference type="Pfam" id="PF13855">
    <property type="entry name" value="LRR_8"/>
    <property type="match status" value="1"/>
</dbReference>
<dbReference type="InterPro" id="IPR017441">
    <property type="entry name" value="Protein_kinase_ATP_BS"/>
</dbReference>
<dbReference type="Gene3D" id="2.60.120.430">
    <property type="entry name" value="Galactose-binding lectin"/>
    <property type="match status" value="1"/>
</dbReference>
<dbReference type="Gene3D" id="1.10.510.10">
    <property type="entry name" value="Transferase(Phosphotransferase) domain 1"/>
    <property type="match status" value="1"/>
</dbReference>
<dbReference type="SUPFAM" id="SSF52058">
    <property type="entry name" value="L domain-like"/>
    <property type="match status" value="1"/>
</dbReference>
<dbReference type="AlphaFoldDB" id="A0A833R5K4"/>
<dbReference type="GO" id="GO:0004674">
    <property type="term" value="F:protein serine/threonine kinase activity"/>
    <property type="evidence" value="ECO:0007669"/>
    <property type="project" value="UniProtKB-KW"/>
</dbReference>
<dbReference type="FunFam" id="3.30.200.20:FF:000178">
    <property type="entry name" value="serine/threonine-protein kinase PBS1-like"/>
    <property type="match status" value="1"/>
</dbReference>
<evidence type="ECO:0000256" key="2">
    <source>
        <dbReference type="ARBA" id="ARBA00012513"/>
    </source>
</evidence>
<sequence length="992" mass="110727">MGGSSTLRLVETEQVHFDQTSCVLIVRTVPPNARRRVHFDQTSWRGCTRIEPHAILILFDRKRKGKEEWGSGRCQGVTRDLTLAYCDTFPKGEESFLLKASNQALPIRHSYSLSCGGSTVYTDPLNLTWIPDTAYVTTGYASSTLTNVKSQTRSPVRFFPTSDRQASDCYKLPTKNFSLILVRSKFSYNNYDGKEKPPAFLVSLGTANVSLVNLTKLDPWVEEFIWRVQKDTLRFCLHSLANGGFPVISSLEMRPLPDGAYSSNLDAFGGSLLRKRFRINCGNGHKKSLRYPYDYCDRVWDPDQKFIPSRLTASFRIQKSLNASTIKERPPVSILQTARVLERKNIMSYNFPLGKLGSYYMILYFAGIIPVSSTFDILINKNVMSSGYTVKHGQASSLAFTLKMVDRVYVSFRNISFYPQVNAIEIYEIVNTLPECSAATVSALKVIQESTGINFGWEDDPCSPMPWDHLKCEGNSVTALELSDMDLGAITPTFGDLLDLKSLDLHNSSLSGEVTNLGTLQQLEILNLSFNKLTSFGSDFDTMIRLQVLDLQNNSLEGAVPESLGSLKELHLLNLENNKLQGVLPRSLHKRSLEVRTLGNRCLSFSQGACKRNDFSNHTQFEVPLVIAVFPSDKEHPHSNHRKIIIGAAGGACLVVVLGVLVFIVFQRKNRRYQAASERWTARDLQGCTSARIFTFKEIKTATNNFKDLIGQGAFGSVYSGKFSDGKLVAVKVRSDETQLGADSFVNEVRILSQIRHQNLVALEGFCCESKKQILVYEYLPGGSLADNLYGSNSKKASLNWARRLKIAVDAAKGLDYLHNGSNPRIIHRDMKCSNILLDLEMNGKVGDFGLSKQVLSDTSHVSTVVKGTAGYLDPEYYATQQLTEKSDIYSFGVVLLELICGREPLRHSGAPDSFNLVLWAKPYLQAGSFEILDENLMEDFNVESMRRAASIAVRCVERDASQRPIISQVLAELKEAYSIQLTTLSSRGHSF</sequence>
<keyword evidence="10 20" id="KW-0418">Kinase</keyword>
<evidence type="ECO:0000256" key="15">
    <source>
        <dbReference type="ARBA" id="ARBA00047899"/>
    </source>
</evidence>
<dbReference type="PROSITE" id="PS50011">
    <property type="entry name" value="PROTEIN_KINASE_DOM"/>
    <property type="match status" value="1"/>
</dbReference>
<dbReference type="PANTHER" id="PTHR45631:SF21">
    <property type="entry name" value="PROTEIN KINASE DOMAIN-CONTAINING PROTEIN"/>
    <property type="match status" value="1"/>
</dbReference>
<evidence type="ECO:0000256" key="3">
    <source>
        <dbReference type="ARBA" id="ARBA00022527"/>
    </source>
</evidence>
<evidence type="ECO:0000256" key="8">
    <source>
        <dbReference type="ARBA" id="ARBA00022737"/>
    </source>
</evidence>
<evidence type="ECO:0000259" key="19">
    <source>
        <dbReference type="PROSITE" id="PS50011"/>
    </source>
</evidence>
<keyword evidence="4" id="KW-0597">Phosphoprotein</keyword>
<evidence type="ECO:0000256" key="13">
    <source>
        <dbReference type="ARBA" id="ARBA00023136"/>
    </source>
</evidence>
<comment type="catalytic activity">
    <reaction evidence="16">
        <text>L-seryl-[protein] + ATP = O-phospho-L-seryl-[protein] + ADP + H(+)</text>
        <dbReference type="Rhea" id="RHEA:17989"/>
        <dbReference type="Rhea" id="RHEA-COMP:9863"/>
        <dbReference type="Rhea" id="RHEA-COMP:11604"/>
        <dbReference type="ChEBI" id="CHEBI:15378"/>
        <dbReference type="ChEBI" id="CHEBI:29999"/>
        <dbReference type="ChEBI" id="CHEBI:30616"/>
        <dbReference type="ChEBI" id="CHEBI:83421"/>
        <dbReference type="ChEBI" id="CHEBI:456216"/>
        <dbReference type="EC" id="2.7.11.1"/>
    </reaction>
</comment>
<evidence type="ECO:0000256" key="1">
    <source>
        <dbReference type="ARBA" id="ARBA00004162"/>
    </source>
</evidence>
<proteinExistence type="predicted"/>
<reference evidence="20" key="1">
    <citation type="submission" date="2020-01" db="EMBL/GenBank/DDBJ databases">
        <title>Genome sequence of Kobresia littledalei, the first chromosome-level genome in the family Cyperaceae.</title>
        <authorList>
            <person name="Qu G."/>
        </authorList>
    </citation>
    <scope>NUCLEOTIDE SEQUENCE</scope>
    <source>
        <strain evidence="20">C.B.Clarke</strain>
        <tissue evidence="20">Leaf</tissue>
    </source>
</reference>
<keyword evidence="3" id="KW-0723">Serine/threonine-protein kinase</keyword>
<evidence type="ECO:0000256" key="14">
    <source>
        <dbReference type="ARBA" id="ARBA00023170"/>
    </source>
</evidence>
<dbReference type="GO" id="GO:0005886">
    <property type="term" value="C:plasma membrane"/>
    <property type="evidence" value="ECO:0007669"/>
    <property type="project" value="UniProtKB-SubCell"/>
</dbReference>
<comment type="caution">
    <text evidence="20">The sequence shown here is derived from an EMBL/GenBank/DDBJ whole genome shotgun (WGS) entry which is preliminary data.</text>
</comment>